<dbReference type="AlphaFoldDB" id="A0A5C5X9K7"/>
<feature type="domain" description="Putative Flp pilus-assembly TadG-like N-terminal" evidence="1">
    <location>
        <begin position="2"/>
        <end position="39"/>
    </location>
</feature>
<dbReference type="InterPro" id="IPR028087">
    <property type="entry name" value="Tad_N"/>
</dbReference>
<sequence>MIWFAVLLFALLPLMALVIHLGMVTLSRRQMQTAVDAAAMEGLRLRDRSLVAPTFTESDRRAHVTELVTAIYDDNLSSDADDAMQFGAGPVILFDDDATDVTLPGTSFRASRSIRRENTGVYDPVLQSNESNERHGDMVAGQFQPAASHSEDATYSREDFLLSGDSGYDSVVGDDSFLVRLRRTDPTVDPAPAIDTTAGVSSSGPTVPFLFGRGPYGGPDLLDRRERGTIVRATAIAQAVPAMTVGPYLLAQPPGQPDPVPGLAPIQLELASWNLLVLNVPTMVSVSGSNVSGGVTGEFVDPQVATVGDELISGPAQSVVGERFVAIYAELPSGARLVAGFGTVDVDLTLTGGTITKLPSRIGAANSSATWRWPQSLANLTPDDLAAFLSLRETLQEGLMAPALRRSLH</sequence>
<reference evidence="2 3" key="1">
    <citation type="submission" date="2019-02" db="EMBL/GenBank/DDBJ databases">
        <title>Deep-cultivation of Planctomycetes and their phenomic and genomic characterization uncovers novel biology.</title>
        <authorList>
            <person name="Wiegand S."/>
            <person name="Jogler M."/>
            <person name="Boedeker C."/>
            <person name="Pinto D."/>
            <person name="Vollmers J."/>
            <person name="Rivas-Marin E."/>
            <person name="Kohn T."/>
            <person name="Peeters S.H."/>
            <person name="Heuer A."/>
            <person name="Rast P."/>
            <person name="Oberbeckmann S."/>
            <person name="Bunk B."/>
            <person name="Jeske O."/>
            <person name="Meyerdierks A."/>
            <person name="Storesund J.E."/>
            <person name="Kallscheuer N."/>
            <person name="Luecker S."/>
            <person name="Lage O.M."/>
            <person name="Pohl T."/>
            <person name="Merkel B.J."/>
            <person name="Hornburger P."/>
            <person name="Mueller R.-W."/>
            <person name="Bruemmer F."/>
            <person name="Labrenz M."/>
            <person name="Spormann A.M."/>
            <person name="Op Den Camp H."/>
            <person name="Overmann J."/>
            <person name="Amann R."/>
            <person name="Jetten M.S.M."/>
            <person name="Mascher T."/>
            <person name="Medema M.H."/>
            <person name="Devos D.P."/>
            <person name="Kaster A.-K."/>
            <person name="Ovreas L."/>
            <person name="Rohde M."/>
            <person name="Galperin M.Y."/>
            <person name="Jogler C."/>
        </authorList>
    </citation>
    <scope>NUCLEOTIDE SEQUENCE [LARGE SCALE GENOMIC DNA]</scope>
    <source>
        <strain evidence="2 3">KOR42</strain>
    </source>
</reference>
<proteinExistence type="predicted"/>
<evidence type="ECO:0000259" key="1">
    <source>
        <dbReference type="Pfam" id="PF13400"/>
    </source>
</evidence>
<evidence type="ECO:0000313" key="3">
    <source>
        <dbReference type="Proteomes" id="UP000317243"/>
    </source>
</evidence>
<organism evidence="2 3">
    <name type="scientific">Thalassoglobus neptunius</name>
    <dbReference type="NCBI Taxonomy" id="1938619"/>
    <lineage>
        <taxon>Bacteria</taxon>
        <taxon>Pseudomonadati</taxon>
        <taxon>Planctomycetota</taxon>
        <taxon>Planctomycetia</taxon>
        <taxon>Planctomycetales</taxon>
        <taxon>Planctomycetaceae</taxon>
        <taxon>Thalassoglobus</taxon>
    </lineage>
</organism>
<name>A0A5C5X9K7_9PLAN</name>
<evidence type="ECO:0000313" key="2">
    <source>
        <dbReference type="EMBL" id="TWT58845.1"/>
    </source>
</evidence>
<dbReference type="Proteomes" id="UP000317243">
    <property type="component" value="Unassembled WGS sequence"/>
</dbReference>
<dbReference type="OrthoDB" id="279002at2"/>
<gene>
    <name evidence="2" type="ORF">KOR42_22320</name>
</gene>
<protein>
    <recommendedName>
        <fullName evidence="1">Putative Flp pilus-assembly TadG-like N-terminal domain-containing protein</fullName>
    </recommendedName>
</protein>
<dbReference type="EMBL" id="SIHI01000001">
    <property type="protein sequence ID" value="TWT58845.1"/>
    <property type="molecule type" value="Genomic_DNA"/>
</dbReference>
<accession>A0A5C5X9K7</accession>
<dbReference type="Pfam" id="PF13400">
    <property type="entry name" value="Tad"/>
    <property type="match status" value="1"/>
</dbReference>
<keyword evidence="3" id="KW-1185">Reference proteome</keyword>
<dbReference type="RefSeq" id="WP_146509520.1">
    <property type="nucleotide sequence ID" value="NZ_SIHI01000001.1"/>
</dbReference>
<comment type="caution">
    <text evidence="2">The sequence shown here is derived from an EMBL/GenBank/DDBJ whole genome shotgun (WGS) entry which is preliminary data.</text>
</comment>